<keyword evidence="11" id="KW-1185">Reference proteome</keyword>
<feature type="domain" description="Potassium channel" evidence="9">
    <location>
        <begin position="29"/>
        <end position="95"/>
    </location>
</feature>
<reference evidence="10 11" key="1">
    <citation type="submission" date="2024-08" db="EMBL/GenBank/DDBJ databases">
        <title>Whole-genome sequencing of halo(alkali)philic microorganisms from hypersaline lakes.</title>
        <authorList>
            <person name="Sorokin D.Y."/>
            <person name="Merkel A.Y."/>
            <person name="Messina E."/>
            <person name="Yakimov M."/>
        </authorList>
    </citation>
    <scope>NUCLEOTIDE SEQUENCE [LARGE SCALE GENOMIC DNA]</scope>
    <source>
        <strain evidence="10 11">Cl-TMA</strain>
    </source>
</reference>
<dbReference type="InterPro" id="IPR013099">
    <property type="entry name" value="K_chnl_dom"/>
</dbReference>
<evidence type="ECO:0000256" key="7">
    <source>
        <dbReference type="ARBA" id="ARBA00023303"/>
    </source>
</evidence>
<evidence type="ECO:0000313" key="10">
    <source>
        <dbReference type="EMBL" id="MFA9460645.1"/>
    </source>
</evidence>
<dbReference type="InterPro" id="IPR003280">
    <property type="entry name" value="2pore_dom_K_chnl"/>
</dbReference>
<keyword evidence="5" id="KW-0406">Ion transport</keyword>
<dbReference type="Pfam" id="PF07885">
    <property type="entry name" value="Ion_trans_2"/>
    <property type="match status" value="1"/>
</dbReference>
<evidence type="ECO:0000256" key="1">
    <source>
        <dbReference type="ARBA" id="ARBA00004141"/>
    </source>
</evidence>
<sequence length="112" mass="11975">MRFTVEFLWNLGGMLGEGLPLLLGLMMIISLLSAAAGYREGWSFGNSLYFGFITALTIGYGDMRPVSGLGRALAVFIGLFGLITTGLVIAVAVEAASLTFQQLQGTTDYSKR</sequence>
<evidence type="ECO:0000256" key="3">
    <source>
        <dbReference type="ARBA" id="ARBA00022692"/>
    </source>
</evidence>
<protein>
    <submittedName>
        <fullName evidence="10">Potassium channel family protein</fullName>
    </submittedName>
</protein>
<keyword evidence="2" id="KW-0813">Transport</keyword>
<accession>A0ABV4TTJ4</accession>
<organism evidence="10 11">
    <name type="scientific">Thiohalorhabdus methylotrophus</name>
    <dbReference type="NCBI Taxonomy" id="3242694"/>
    <lineage>
        <taxon>Bacteria</taxon>
        <taxon>Pseudomonadati</taxon>
        <taxon>Pseudomonadota</taxon>
        <taxon>Gammaproteobacteria</taxon>
        <taxon>Thiohalorhabdales</taxon>
        <taxon>Thiohalorhabdaceae</taxon>
        <taxon>Thiohalorhabdus</taxon>
    </lineage>
</organism>
<gene>
    <name evidence="10" type="ORF">ACERLL_07375</name>
</gene>
<dbReference type="RefSeq" id="WP_373655426.1">
    <property type="nucleotide sequence ID" value="NZ_JBGUAW010000004.1"/>
</dbReference>
<keyword evidence="7 10" id="KW-0407">Ion channel</keyword>
<dbReference type="GO" id="GO:0034220">
    <property type="term" value="P:monoatomic ion transmembrane transport"/>
    <property type="evidence" value="ECO:0007669"/>
    <property type="project" value="UniProtKB-KW"/>
</dbReference>
<dbReference type="Gene3D" id="1.10.287.70">
    <property type="match status" value="1"/>
</dbReference>
<dbReference type="PANTHER" id="PTHR11003:SF291">
    <property type="entry name" value="IP11374P"/>
    <property type="match status" value="1"/>
</dbReference>
<dbReference type="Proteomes" id="UP001575181">
    <property type="component" value="Unassembled WGS sequence"/>
</dbReference>
<keyword evidence="6 8" id="KW-0472">Membrane</keyword>
<dbReference type="PANTHER" id="PTHR11003">
    <property type="entry name" value="POTASSIUM CHANNEL, SUBFAMILY K"/>
    <property type="match status" value="1"/>
</dbReference>
<evidence type="ECO:0000256" key="8">
    <source>
        <dbReference type="SAM" id="Phobius"/>
    </source>
</evidence>
<evidence type="ECO:0000256" key="6">
    <source>
        <dbReference type="ARBA" id="ARBA00023136"/>
    </source>
</evidence>
<evidence type="ECO:0000313" key="11">
    <source>
        <dbReference type="Proteomes" id="UP001575181"/>
    </source>
</evidence>
<keyword evidence="4 8" id="KW-1133">Transmembrane helix</keyword>
<evidence type="ECO:0000256" key="2">
    <source>
        <dbReference type="ARBA" id="ARBA00022448"/>
    </source>
</evidence>
<feature type="transmembrane region" description="Helical" evidence="8">
    <location>
        <begin position="73"/>
        <end position="93"/>
    </location>
</feature>
<name>A0ABV4TTJ4_9GAMM</name>
<keyword evidence="3 8" id="KW-0812">Transmembrane</keyword>
<evidence type="ECO:0000256" key="4">
    <source>
        <dbReference type="ARBA" id="ARBA00022989"/>
    </source>
</evidence>
<comment type="caution">
    <text evidence="10">The sequence shown here is derived from an EMBL/GenBank/DDBJ whole genome shotgun (WGS) entry which is preliminary data.</text>
</comment>
<feature type="transmembrane region" description="Helical" evidence="8">
    <location>
        <begin position="44"/>
        <end position="61"/>
    </location>
</feature>
<evidence type="ECO:0000259" key="9">
    <source>
        <dbReference type="Pfam" id="PF07885"/>
    </source>
</evidence>
<comment type="subcellular location">
    <subcellularLocation>
        <location evidence="1">Membrane</location>
        <topology evidence="1">Multi-pass membrane protein</topology>
    </subcellularLocation>
</comment>
<dbReference type="SUPFAM" id="SSF81324">
    <property type="entry name" value="Voltage-gated potassium channels"/>
    <property type="match status" value="1"/>
</dbReference>
<evidence type="ECO:0000256" key="5">
    <source>
        <dbReference type="ARBA" id="ARBA00023065"/>
    </source>
</evidence>
<dbReference type="EMBL" id="JBGUAW010000004">
    <property type="protein sequence ID" value="MFA9460645.1"/>
    <property type="molecule type" value="Genomic_DNA"/>
</dbReference>
<proteinExistence type="predicted"/>